<dbReference type="Pfam" id="PF03372">
    <property type="entry name" value="Exo_endo_phos"/>
    <property type="match status" value="1"/>
</dbReference>
<accession>A0A9D4XVM3</accession>
<evidence type="ECO:0000259" key="2">
    <source>
        <dbReference type="Pfam" id="PF03372"/>
    </source>
</evidence>
<proteinExistence type="predicted"/>
<gene>
    <name evidence="3" type="ORF">KIW84_032721</name>
</gene>
<keyword evidence="4" id="KW-1185">Reference proteome</keyword>
<comment type="caution">
    <text evidence="3">The sequence shown here is derived from an EMBL/GenBank/DDBJ whole genome shotgun (WGS) entry which is preliminary data.</text>
</comment>
<dbReference type="Gene3D" id="3.60.10.10">
    <property type="entry name" value="Endonuclease/exonuclease/phosphatase"/>
    <property type="match status" value="1"/>
</dbReference>
<evidence type="ECO:0000313" key="3">
    <source>
        <dbReference type="EMBL" id="KAI5427407.1"/>
    </source>
</evidence>
<dbReference type="PANTHER" id="PTHR35218:SF9">
    <property type="entry name" value="ENDONUCLEASE_EXONUCLEASE_PHOSPHATASE DOMAIN-CONTAINING PROTEIN"/>
    <property type="match status" value="1"/>
</dbReference>
<dbReference type="InterPro" id="IPR005135">
    <property type="entry name" value="Endo/exonuclease/phosphatase"/>
</dbReference>
<dbReference type="GO" id="GO:0003824">
    <property type="term" value="F:catalytic activity"/>
    <property type="evidence" value="ECO:0007669"/>
    <property type="project" value="InterPro"/>
</dbReference>
<feature type="region of interest" description="Disordered" evidence="1">
    <location>
        <begin position="38"/>
        <end position="70"/>
    </location>
</feature>
<dbReference type="SUPFAM" id="SSF56219">
    <property type="entry name" value="DNase I-like"/>
    <property type="match status" value="1"/>
</dbReference>
<dbReference type="AlphaFoldDB" id="A0A9D4XVM3"/>
<dbReference type="Gramene" id="Psat03G0272100-T1">
    <property type="protein sequence ID" value="KAI5427407.1"/>
    <property type="gene ID" value="KIW84_032721"/>
</dbReference>
<dbReference type="Proteomes" id="UP001058974">
    <property type="component" value="Chromosome 3"/>
</dbReference>
<protein>
    <recommendedName>
        <fullName evidence="2">Endonuclease/exonuclease/phosphatase domain-containing protein</fullName>
    </recommendedName>
</protein>
<feature type="compositionally biased region" description="Basic and acidic residues" evidence="1">
    <location>
        <begin position="39"/>
        <end position="64"/>
    </location>
</feature>
<name>A0A9D4XVM3_PEA</name>
<evidence type="ECO:0000256" key="1">
    <source>
        <dbReference type="SAM" id="MobiDB-lite"/>
    </source>
</evidence>
<reference evidence="3 4" key="1">
    <citation type="journal article" date="2022" name="Nat. Genet.">
        <title>Improved pea reference genome and pan-genome highlight genomic features and evolutionary characteristics.</title>
        <authorList>
            <person name="Yang T."/>
            <person name="Liu R."/>
            <person name="Luo Y."/>
            <person name="Hu S."/>
            <person name="Wang D."/>
            <person name="Wang C."/>
            <person name="Pandey M.K."/>
            <person name="Ge S."/>
            <person name="Xu Q."/>
            <person name="Li N."/>
            <person name="Li G."/>
            <person name="Huang Y."/>
            <person name="Saxena R.K."/>
            <person name="Ji Y."/>
            <person name="Li M."/>
            <person name="Yan X."/>
            <person name="He Y."/>
            <person name="Liu Y."/>
            <person name="Wang X."/>
            <person name="Xiang C."/>
            <person name="Varshney R.K."/>
            <person name="Ding H."/>
            <person name="Gao S."/>
            <person name="Zong X."/>
        </authorList>
    </citation>
    <scope>NUCLEOTIDE SEQUENCE [LARGE SCALE GENOMIC DNA]</scope>
    <source>
        <strain evidence="3 4">cv. Zhongwan 6</strain>
    </source>
</reference>
<dbReference type="EMBL" id="JAMSHJ010000003">
    <property type="protein sequence ID" value="KAI5427407.1"/>
    <property type="molecule type" value="Genomic_DNA"/>
</dbReference>
<sequence length="255" mass="29988">MLNHDPDNIQQIQNLIAINHVNHDRTISNTSNLIFQEAPNREEQSRMDVQLERKQRSENEEKGGETNNDIVPSAIPNLRSLAQKHRLNIIFLSETLAKARKMEQIRVALNYDACLTIDVEGKSEGLAILWKNQIKCSVFNFSINFVNLMVKDERNDQWRLTCYYGYPDRGRRRQAWDLLRDLRDMDQGLWCIIGEFNDLLSQENKWGIHPHPNWLCTSFWNAIEECDITDINLDGHHFTWHKSRGTDQMVEERLD</sequence>
<evidence type="ECO:0000313" key="4">
    <source>
        <dbReference type="Proteomes" id="UP001058974"/>
    </source>
</evidence>
<dbReference type="PANTHER" id="PTHR35218">
    <property type="entry name" value="RNASE H DOMAIN-CONTAINING PROTEIN"/>
    <property type="match status" value="1"/>
</dbReference>
<organism evidence="3 4">
    <name type="scientific">Pisum sativum</name>
    <name type="common">Garden pea</name>
    <name type="synonym">Lathyrus oleraceus</name>
    <dbReference type="NCBI Taxonomy" id="3888"/>
    <lineage>
        <taxon>Eukaryota</taxon>
        <taxon>Viridiplantae</taxon>
        <taxon>Streptophyta</taxon>
        <taxon>Embryophyta</taxon>
        <taxon>Tracheophyta</taxon>
        <taxon>Spermatophyta</taxon>
        <taxon>Magnoliopsida</taxon>
        <taxon>eudicotyledons</taxon>
        <taxon>Gunneridae</taxon>
        <taxon>Pentapetalae</taxon>
        <taxon>rosids</taxon>
        <taxon>fabids</taxon>
        <taxon>Fabales</taxon>
        <taxon>Fabaceae</taxon>
        <taxon>Papilionoideae</taxon>
        <taxon>50 kb inversion clade</taxon>
        <taxon>NPAAA clade</taxon>
        <taxon>Hologalegina</taxon>
        <taxon>IRL clade</taxon>
        <taxon>Fabeae</taxon>
        <taxon>Lathyrus</taxon>
    </lineage>
</organism>
<feature type="domain" description="Endonuclease/exonuclease/phosphatase" evidence="2">
    <location>
        <begin position="78"/>
        <end position="221"/>
    </location>
</feature>
<dbReference type="InterPro" id="IPR036691">
    <property type="entry name" value="Endo/exonu/phosph_ase_sf"/>
</dbReference>